<name>A0ABQ6IIM8_9MICO</name>
<protein>
    <submittedName>
        <fullName evidence="1">Uncharacterized protein</fullName>
    </submittedName>
</protein>
<sequence length="165" mass="16954">MVRVGDDDALGGVGVVRGATQLRRARLALHDASERSLGPGNVAHDAHPVAHHESAAAQFAGLDARQRGGVIELDRESTSVDSDHGAGHRIGVRGSLLRAGPRTLARADLGVGLVVAAPVAHAPSIPVHMAGKSGMVLAVVPTWITSVPGTASPTMAAKVAIRWSW</sequence>
<organism evidence="1 2">
    <name type="scientific">Demequina litorisediminis</name>
    <dbReference type="NCBI Taxonomy" id="1849022"/>
    <lineage>
        <taxon>Bacteria</taxon>
        <taxon>Bacillati</taxon>
        <taxon>Actinomycetota</taxon>
        <taxon>Actinomycetes</taxon>
        <taxon>Micrococcales</taxon>
        <taxon>Demequinaceae</taxon>
        <taxon>Demequina</taxon>
    </lineage>
</organism>
<keyword evidence="2" id="KW-1185">Reference proteome</keyword>
<comment type="caution">
    <text evidence="1">The sequence shown here is derived from an EMBL/GenBank/DDBJ whole genome shotgun (WGS) entry which is preliminary data.</text>
</comment>
<reference evidence="2" key="1">
    <citation type="journal article" date="2019" name="Int. J. Syst. Evol. Microbiol.">
        <title>The Global Catalogue of Microorganisms (GCM) 10K type strain sequencing project: providing services to taxonomists for standard genome sequencing and annotation.</title>
        <authorList>
            <consortium name="The Broad Institute Genomics Platform"/>
            <consortium name="The Broad Institute Genome Sequencing Center for Infectious Disease"/>
            <person name="Wu L."/>
            <person name="Ma J."/>
        </authorList>
    </citation>
    <scope>NUCLEOTIDE SEQUENCE [LARGE SCALE GENOMIC DNA]</scope>
    <source>
        <strain evidence="2">NBRC 112299</strain>
    </source>
</reference>
<dbReference type="EMBL" id="BSUN01000001">
    <property type="protein sequence ID" value="GMA36554.1"/>
    <property type="molecule type" value="Genomic_DNA"/>
</dbReference>
<evidence type="ECO:0000313" key="1">
    <source>
        <dbReference type="EMBL" id="GMA36554.1"/>
    </source>
</evidence>
<gene>
    <name evidence="1" type="ORF">GCM10025876_27580</name>
</gene>
<accession>A0ABQ6IIM8</accession>
<dbReference type="Proteomes" id="UP001157125">
    <property type="component" value="Unassembled WGS sequence"/>
</dbReference>
<evidence type="ECO:0000313" key="2">
    <source>
        <dbReference type="Proteomes" id="UP001157125"/>
    </source>
</evidence>
<proteinExistence type="predicted"/>